<comment type="caution">
    <text evidence="1">The sequence shown here is derived from an EMBL/GenBank/DDBJ whole genome shotgun (WGS) entry which is preliminary data.</text>
</comment>
<proteinExistence type="predicted"/>
<dbReference type="RefSeq" id="WP_106708299.1">
    <property type="nucleotide sequence ID" value="NZ_PXXU01000098.1"/>
</dbReference>
<reference evidence="1 2" key="1">
    <citation type="submission" date="2018-03" db="EMBL/GenBank/DDBJ databases">
        <title>Draft genome of Nitrosomonas supralitoralis APG5.</title>
        <authorList>
            <person name="Urakawa H."/>
            <person name="Lopez J.V."/>
        </authorList>
    </citation>
    <scope>NUCLEOTIDE SEQUENCE [LARGE SCALE GENOMIC DNA]</scope>
    <source>
        <strain evidence="1 2">APG5</strain>
    </source>
</reference>
<dbReference type="Proteomes" id="UP000241912">
    <property type="component" value="Unassembled WGS sequence"/>
</dbReference>
<organism evidence="1 2">
    <name type="scientific">Nitrosomonas supralitoralis</name>
    <dbReference type="NCBI Taxonomy" id="2116706"/>
    <lineage>
        <taxon>Bacteria</taxon>
        <taxon>Pseudomonadati</taxon>
        <taxon>Pseudomonadota</taxon>
        <taxon>Betaproteobacteria</taxon>
        <taxon>Nitrosomonadales</taxon>
        <taxon>Nitrosomonadaceae</taxon>
        <taxon>Nitrosomonas</taxon>
    </lineage>
</organism>
<evidence type="ECO:0000313" key="1">
    <source>
        <dbReference type="EMBL" id="PSJ15951.1"/>
    </source>
</evidence>
<gene>
    <name evidence="1" type="ORF">C7H79_16230</name>
</gene>
<sequence length="121" mass="14063">MKTVNYDKGIYSLNLDQSEIIMLLSGDLPYVIFVNDPEIPDDECVWIYYEPKAKDIIPPIYPFPCRVLAYEQLPNQTHILTLTPEESDLALIEKIKEFRANLKRMDEYIRPTASLPHYASV</sequence>
<accession>A0A2P7NR42</accession>
<dbReference type="OrthoDB" id="8548831at2"/>
<dbReference type="EMBL" id="PXXU01000098">
    <property type="protein sequence ID" value="PSJ15951.1"/>
    <property type="molecule type" value="Genomic_DNA"/>
</dbReference>
<name>A0A2P7NR42_9PROT</name>
<keyword evidence="2" id="KW-1185">Reference proteome</keyword>
<evidence type="ECO:0000313" key="2">
    <source>
        <dbReference type="Proteomes" id="UP000241912"/>
    </source>
</evidence>
<dbReference type="AlphaFoldDB" id="A0A2P7NR42"/>
<protein>
    <submittedName>
        <fullName evidence="1">Uncharacterized protein</fullName>
    </submittedName>
</protein>